<gene>
    <name evidence="1" type="ORF">DPMN_164822</name>
</gene>
<keyword evidence="2" id="KW-1185">Reference proteome</keyword>
<accession>A0A9D4EVT3</accession>
<name>A0A9D4EVT3_DREPO</name>
<organism evidence="1 2">
    <name type="scientific">Dreissena polymorpha</name>
    <name type="common">Zebra mussel</name>
    <name type="synonym">Mytilus polymorpha</name>
    <dbReference type="NCBI Taxonomy" id="45954"/>
    <lineage>
        <taxon>Eukaryota</taxon>
        <taxon>Metazoa</taxon>
        <taxon>Spiralia</taxon>
        <taxon>Lophotrochozoa</taxon>
        <taxon>Mollusca</taxon>
        <taxon>Bivalvia</taxon>
        <taxon>Autobranchia</taxon>
        <taxon>Heteroconchia</taxon>
        <taxon>Euheterodonta</taxon>
        <taxon>Imparidentia</taxon>
        <taxon>Neoheterodontei</taxon>
        <taxon>Myida</taxon>
        <taxon>Dreissenoidea</taxon>
        <taxon>Dreissenidae</taxon>
        <taxon>Dreissena</taxon>
    </lineage>
</organism>
<dbReference type="EMBL" id="JAIWYP010000008">
    <property type="protein sequence ID" value="KAH3786713.1"/>
    <property type="molecule type" value="Genomic_DNA"/>
</dbReference>
<proteinExistence type="predicted"/>
<protein>
    <submittedName>
        <fullName evidence="1">Uncharacterized protein</fullName>
    </submittedName>
</protein>
<comment type="caution">
    <text evidence="1">The sequence shown here is derived from an EMBL/GenBank/DDBJ whole genome shotgun (WGS) entry which is preliminary data.</text>
</comment>
<evidence type="ECO:0000313" key="1">
    <source>
        <dbReference type="EMBL" id="KAH3786713.1"/>
    </source>
</evidence>
<evidence type="ECO:0000313" key="2">
    <source>
        <dbReference type="Proteomes" id="UP000828390"/>
    </source>
</evidence>
<reference evidence="1" key="2">
    <citation type="submission" date="2020-11" db="EMBL/GenBank/DDBJ databases">
        <authorList>
            <person name="McCartney M.A."/>
            <person name="Auch B."/>
            <person name="Kono T."/>
            <person name="Mallez S."/>
            <person name="Becker A."/>
            <person name="Gohl D.M."/>
            <person name="Silverstein K.A.T."/>
            <person name="Koren S."/>
            <person name="Bechman K.B."/>
            <person name="Herman A."/>
            <person name="Abrahante J.E."/>
            <person name="Garbe J."/>
        </authorList>
    </citation>
    <scope>NUCLEOTIDE SEQUENCE</scope>
    <source>
        <strain evidence="1">Duluth1</strain>
        <tissue evidence="1">Whole animal</tissue>
    </source>
</reference>
<dbReference type="Proteomes" id="UP000828390">
    <property type="component" value="Unassembled WGS sequence"/>
</dbReference>
<sequence>MYFVAATCRNWNRRTECGAVHQIHSTASASSTKRLLQPWNPRPGTKQLGQHFCHQYQCQRFALHTGNY</sequence>
<dbReference type="AlphaFoldDB" id="A0A9D4EVT3"/>
<reference evidence="1" key="1">
    <citation type="journal article" date="2019" name="bioRxiv">
        <title>The Genome of the Zebra Mussel, Dreissena polymorpha: A Resource for Invasive Species Research.</title>
        <authorList>
            <person name="McCartney M.A."/>
            <person name="Auch B."/>
            <person name="Kono T."/>
            <person name="Mallez S."/>
            <person name="Zhang Y."/>
            <person name="Obille A."/>
            <person name="Becker A."/>
            <person name="Abrahante J.E."/>
            <person name="Garbe J."/>
            <person name="Badalamenti J.P."/>
            <person name="Herman A."/>
            <person name="Mangelson H."/>
            <person name="Liachko I."/>
            <person name="Sullivan S."/>
            <person name="Sone E.D."/>
            <person name="Koren S."/>
            <person name="Silverstein K.A.T."/>
            <person name="Beckman K.B."/>
            <person name="Gohl D.M."/>
        </authorList>
    </citation>
    <scope>NUCLEOTIDE SEQUENCE</scope>
    <source>
        <strain evidence="1">Duluth1</strain>
        <tissue evidence="1">Whole animal</tissue>
    </source>
</reference>